<feature type="transmembrane region" description="Helical" evidence="6">
    <location>
        <begin position="53"/>
        <end position="72"/>
    </location>
</feature>
<feature type="transmembrane region" description="Helical" evidence="6">
    <location>
        <begin position="223"/>
        <end position="246"/>
    </location>
</feature>
<comment type="subcellular location">
    <subcellularLocation>
        <location evidence="1">Cell membrane</location>
        <topology evidence="1">Multi-pass membrane protein</topology>
    </subcellularLocation>
</comment>
<dbReference type="EMBL" id="CP006585">
    <property type="protein sequence ID" value="AGW15104.1"/>
    <property type="molecule type" value="Genomic_DNA"/>
</dbReference>
<keyword evidence="8" id="KW-1185">Reference proteome</keyword>
<evidence type="ECO:0000256" key="6">
    <source>
        <dbReference type="SAM" id="Phobius"/>
    </source>
</evidence>
<feature type="transmembrane region" description="Helical" evidence="6">
    <location>
        <begin position="93"/>
        <end position="115"/>
    </location>
</feature>
<dbReference type="KEGG" id="dgg:DGI_3424"/>
<evidence type="ECO:0000256" key="3">
    <source>
        <dbReference type="ARBA" id="ARBA00022692"/>
    </source>
</evidence>
<evidence type="ECO:0000256" key="4">
    <source>
        <dbReference type="ARBA" id="ARBA00022989"/>
    </source>
</evidence>
<feature type="transmembrane region" description="Helical" evidence="6">
    <location>
        <begin position="337"/>
        <end position="356"/>
    </location>
</feature>
<dbReference type="STRING" id="1121448.DGI_3424"/>
<keyword evidence="2" id="KW-1003">Cell membrane</keyword>
<feature type="transmembrane region" description="Helical" evidence="6">
    <location>
        <begin position="427"/>
        <end position="445"/>
    </location>
</feature>
<evidence type="ECO:0000256" key="2">
    <source>
        <dbReference type="ARBA" id="ARBA00022475"/>
    </source>
</evidence>
<proteinExistence type="predicted"/>
<feature type="transmembrane region" description="Helical" evidence="6">
    <location>
        <begin position="368"/>
        <end position="388"/>
    </location>
</feature>
<feature type="transmembrane region" description="Helical" evidence="6">
    <location>
        <begin position="183"/>
        <end position="202"/>
    </location>
</feature>
<reference evidence="8" key="2">
    <citation type="submission" date="2013-07" db="EMBL/GenBank/DDBJ databases">
        <authorList>
            <person name="Morais-Silva F.O."/>
            <person name="Rezende A.M."/>
            <person name="Pimentel C."/>
            <person name="Resende D.M."/>
            <person name="Santos C.I."/>
            <person name="Clemente C."/>
            <person name="de Oliveira L.M."/>
            <person name="da Silva S.M."/>
            <person name="Costa D.A."/>
            <person name="Varela-Raposo A."/>
            <person name="Horacio E.C.A."/>
            <person name="Matos M."/>
            <person name="Flores O."/>
            <person name="Ruiz J.C."/>
            <person name="Rodrigues-Pousada C."/>
        </authorList>
    </citation>
    <scope>NUCLEOTIDE SEQUENCE [LARGE SCALE GENOMIC DNA]</scope>
    <source>
        <strain evidence="8">ATCC 19364 / DSM 1382 / NCIMB 9332 / VKM B-1759</strain>
    </source>
</reference>
<feature type="transmembrane region" description="Helical" evidence="6">
    <location>
        <begin position="157"/>
        <end position="177"/>
    </location>
</feature>
<protein>
    <submittedName>
        <fullName evidence="7">Putative polysaccharide biosynthesis protein</fullName>
    </submittedName>
</protein>
<keyword evidence="5 6" id="KW-0472">Membrane</keyword>
<feature type="transmembrane region" description="Helical" evidence="6">
    <location>
        <begin position="305"/>
        <end position="325"/>
    </location>
</feature>
<evidence type="ECO:0000313" key="7">
    <source>
        <dbReference type="EMBL" id="AGW15104.1"/>
    </source>
</evidence>
<dbReference type="PANTHER" id="PTHR30250:SF11">
    <property type="entry name" value="O-ANTIGEN TRANSPORTER-RELATED"/>
    <property type="match status" value="1"/>
</dbReference>
<feature type="transmembrane region" description="Helical" evidence="6">
    <location>
        <begin position="394"/>
        <end position="415"/>
    </location>
</feature>
<dbReference type="OrthoDB" id="5442014at2"/>
<keyword evidence="4 6" id="KW-1133">Transmembrane helix</keyword>
<evidence type="ECO:0000256" key="5">
    <source>
        <dbReference type="ARBA" id="ARBA00023136"/>
    </source>
</evidence>
<dbReference type="RefSeq" id="WP_021762225.1">
    <property type="nucleotide sequence ID" value="NC_022444.1"/>
</dbReference>
<name>T2GFX6_MEGG1</name>
<dbReference type="InterPro" id="IPR050833">
    <property type="entry name" value="Poly_Biosynth_Transport"/>
</dbReference>
<dbReference type="eggNOG" id="COG2244">
    <property type="taxonomic scope" value="Bacteria"/>
</dbReference>
<dbReference type="HOGENOM" id="CLU_577129_0_0_7"/>
<organism evidence="7 8">
    <name type="scientific">Megalodesulfovibrio gigas (strain ATCC 19364 / DSM 1382 / NCIMB 9332 / VKM B-1759)</name>
    <name type="common">Desulfovibrio gigas</name>
    <dbReference type="NCBI Taxonomy" id="1121448"/>
    <lineage>
        <taxon>Bacteria</taxon>
        <taxon>Pseudomonadati</taxon>
        <taxon>Thermodesulfobacteriota</taxon>
        <taxon>Desulfovibrionia</taxon>
        <taxon>Desulfovibrionales</taxon>
        <taxon>Desulfovibrionaceae</taxon>
        <taxon>Megalodesulfovibrio</taxon>
    </lineage>
</organism>
<evidence type="ECO:0000256" key="1">
    <source>
        <dbReference type="ARBA" id="ARBA00004651"/>
    </source>
</evidence>
<dbReference type="GO" id="GO:0005886">
    <property type="term" value="C:plasma membrane"/>
    <property type="evidence" value="ECO:0007669"/>
    <property type="project" value="UniProtKB-SubCell"/>
</dbReference>
<feature type="transmembrane region" description="Helical" evidence="6">
    <location>
        <begin position="121"/>
        <end position="145"/>
    </location>
</feature>
<dbReference type="PANTHER" id="PTHR30250">
    <property type="entry name" value="PST FAMILY PREDICTED COLANIC ACID TRANSPORTER"/>
    <property type="match status" value="1"/>
</dbReference>
<gene>
    <name evidence="7" type="ORF">DGI_3424</name>
</gene>
<evidence type="ECO:0000313" key="8">
    <source>
        <dbReference type="Proteomes" id="UP000016587"/>
    </source>
</evidence>
<dbReference type="PATRIC" id="fig|1121448.10.peg.3375"/>
<dbReference type="AlphaFoldDB" id="T2GFX6"/>
<keyword evidence="3 6" id="KW-0812">Transmembrane</keyword>
<reference evidence="7 8" key="1">
    <citation type="journal article" date="2013" name="J. Bacteriol.">
        <title>Roles of HynAB and Ech, the only two hydrogenases found in the model sulfate reducer Desulfovibrio gigas.</title>
        <authorList>
            <person name="Morais-Silva F.O."/>
            <person name="Santos C.I."/>
            <person name="Rodrigues R."/>
            <person name="Pereira I.A."/>
            <person name="Rodrigues-Pousada C."/>
        </authorList>
    </citation>
    <scope>NUCLEOTIDE SEQUENCE [LARGE SCALE GENOMIC DNA]</scope>
    <source>
        <strain evidence="8">ATCC 19364 / DSM 1382 / NCIMB 9332 / VKM B-1759</strain>
    </source>
</reference>
<sequence>MPTPPKATPPAPSHSIFRKSAYLLGAHGLRETLQSLFLILLARMYSPDVYGQFMLALNMGAILLFIAEFGLNQHLATLLARKADYPSTILKQITVVKGLLLGVSWLGMIGFILWQEYSFNLAMLVIIVATGVGLEAMASSYYVACQLLDRQDVESKWRAVASVLSFGYGIAALLMGASALAVSWFKLIETAAASAGAVFATLRRSRAKFRLRQFRTIWHTWRGGITYTIMAVAAIFYNKMNVFFLQKYGGSQAVAQYSVTWQVVDFVAILVSGTLLRRVLFPLFVKLWVTNKPEFSRLARNTSRWLLAVAIPVSFLLAVEADRLIPLVFGNNFPDAIWMQHYLVGTILAAFLHNLAHYLMISIQRERLLLIFYLTGLALNLVLCMLLIPPYPLLGTALSILLTKVAVCIMTVGFCQWRLRMIPGRSLFHMILATLLGLALYLLGLDHLFREAAEALAVLPVAVLAWRWRKALDEQTIKVV</sequence>
<dbReference type="Proteomes" id="UP000016587">
    <property type="component" value="Chromosome"/>
</dbReference>
<dbReference type="Pfam" id="PF13440">
    <property type="entry name" value="Polysacc_synt_3"/>
    <property type="match status" value="1"/>
</dbReference>
<feature type="transmembrane region" description="Helical" evidence="6">
    <location>
        <begin position="266"/>
        <end position="285"/>
    </location>
</feature>
<accession>T2GFX6</accession>